<comment type="pathway">
    <text evidence="3">Protein modification; protein glycosylation.</text>
</comment>
<dbReference type="InterPro" id="IPR019378">
    <property type="entry name" value="GDP-Fuc_O-FucTrfase"/>
</dbReference>
<evidence type="ECO:0000313" key="20">
    <source>
        <dbReference type="Proteomes" id="UP000826195"/>
    </source>
</evidence>
<keyword evidence="5" id="KW-0328">Glycosyltransferase</keyword>
<keyword evidence="7" id="KW-0732">Signal</keyword>
<dbReference type="Gene3D" id="3.40.50.11350">
    <property type="match status" value="1"/>
</dbReference>
<dbReference type="GO" id="GO:0006004">
    <property type="term" value="P:fucose metabolic process"/>
    <property type="evidence" value="ECO:0007669"/>
    <property type="project" value="UniProtKB-KW"/>
</dbReference>
<comment type="caution">
    <text evidence="19">The sequence shown here is derived from an EMBL/GenBank/DDBJ whole genome shotgun (WGS) entry which is preliminary data.</text>
</comment>
<comment type="subcellular location">
    <subcellularLocation>
        <location evidence="1">Endoplasmic reticulum</location>
    </subcellularLocation>
    <subcellularLocation>
        <location evidence="2">Golgi apparatus</location>
    </subcellularLocation>
</comment>
<evidence type="ECO:0000256" key="18">
    <source>
        <dbReference type="ARBA" id="ARBA00048647"/>
    </source>
</evidence>
<evidence type="ECO:0000256" key="15">
    <source>
        <dbReference type="ARBA" id="ARBA00026232"/>
    </source>
</evidence>
<evidence type="ECO:0000256" key="4">
    <source>
        <dbReference type="ARBA" id="ARBA00012196"/>
    </source>
</evidence>
<proteinExistence type="inferred from homology"/>
<evidence type="ECO:0000256" key="16">
    <source>
        <dbReference type="ARBA" id="ARBA00033083"/>
    </source>
</evidence>
<keyword evidence="13" id="KW-0119">Carbohydrate metabolism</keyword>
<dbReference type="PANTHER" id="PTHR13398">
    <property type="entry name" value="GDP-FUCOSE PROTEIN O-FUCOSYLTRANSFERASE 2"/>
    <property type="match status" value="1"/>
</dbReference>
<evidence type="ECO:0000256" key="5">
    <source>
        <dbReference type="ARBA" id="ARBA00022676"/>
    </source>
</evidence>
<keyword evidence="8" id="KW-0256">Endoplasmic reticulum</keyword>
<dbReference type="FunFam" id="3.40.50.11350:FF:000002">
    <property type="entry name" value="GDP-fucose protein O-fucosyltransferase 2"/>
    <property type="match status" value="1"/>
</dbReference>
<accession>A0AAV7IBK9</accession>
<protein>
    <recommendedName>
        <fullName evidence="15">GDP-fucose protein O-fucosyltransferase 2</fullName>
        <ecNumber evidence="4">2.4.1.221</ecNumber>
    </recommendedName>
    <alternativeName>
        <fullName evidence="16">Peptide-O-fucosyltransferase 2</fullName>
    </alternativeName>
</protein>
<dbReference type="Pfam" id="PF10250">
    <property type="entry name" value="O-FucT"/>
    <property type="match status" value="1"/>
</dbReference>
<comment type="similarity">
    <text evidence="14">Belongs to the glycosyltransferase 68 family.</text>
</comment>
<keyword evidence="6" id="KW-0808">Transferase</keyword>
<dbReference type="EMBL" id="JAHXZJ010002237">
    <property type="protein sequence ID" value="KAH0547491.1"/>
    <property type="molecule type" value="Genomic_DNA"/>
</dbReference>
<evidence type="ECO:0000256" key="6">
    <source>
        <dbReference type="ARBA" id="ARBA00022679"/>
    </source>
</evidence>
<dbReference type="PANTHER" id="PTHR13398:SF0">
    <property type="entry name" value="GDP-FUCOSE PROTEIN O-FUCOSYLTRANSFERASE 2"/>
    <property type="match status" value="1"/>
</dbReference>
<evidence type="ECO:0000256" key="8">
    <source>
        <dbReference type="ARBA" id="ARBA00022824"/>
    </source>
</evidence>
<organism evidence="19 20">
    <name type="scientific">Cotesia glomerata</name>
    <name type="common">Lepidopteran parasitic wasp</name>
    <name type="synonym">Apanteles glomeratus</name>
    <dbReference type="NCBI Taxonomy" id="32391"/>
    <lineage>
        <taxon>Eukaryota</taxon>
        <taxon>Metazoa</taxon>
        <taxon>Ecdysozoa</taxon>
        <taxon>Arthropoda</taxon>
        <taxon>Hexapoda</taxon>
        <taxon>Insecta</taxon>
        <taxon>Pterygota</taxon>
        <taxon>Neoptera</taxon>
        <taxon>Endopterygota</taxon>
        <taxon>Hymenoptera</taxon>
        <taxon>Apocrita</taxon>
        <taxon>Ichneumonoidea</taxon>
        <taxon>Braconidae</taxon>
        <taxon>Microgastrinae</taxon>
        <taxon>Cotesia</taxon>
    </lineage>
</organism>
<comment type="catalytic activity">
    <reaction evidence="17">
        <text>L-threonyl-[protein] + GDP-beta-L-fucose = 3-O-(alpha-L-fucosyl)-L-threonyl-[protein] + GDP + H(+)</text>
        <dbReference type="Rhea" id="RHEA:70491"/>
        <dbReference type="Rhea" id="RHEA-COMP:11060"/>
        <dbReference type="Rhea" id="RHEA-COMP:17915"/>
        <dbReference type="ChEBI" id="CHEBI:15378"/>
        <dbReference type="ChEBI" id="CHEBI:30013"/>
        <dbReference type="ChEBI" id="CHEBI:57273"/>
        <dbReference type="ChEBI" id="CHEBI:58189"/>
        <dbReference type="ChEBI" id="CHEBI:189631"/>
        <dbReference type="EC" id="2.4.1.221"/>
    </reaction>
    <physiologicalReaction direction="left-to-right" evidence="17">
        <dbReference type="Rhea" id="RHEA:70492"/>
    </physiologicalReaction>
</comment>
<keyword evidence="20" id="KW-1185">Reference proteome</keyword>
<dbReference type="CDD" id="cd11298">
    <property type="entry name" value="O-FucT-2"/>
    <property type="match status" value="1"/>
</dbReference>
<evidence type="ECO:0000256" key="11">
    <source>
        <dbReference type="ARBA" id="ARBA00023180"/>
    </source>
</evidence>
<comment type="catalytic activity">
    <reaction evidence="18">
        <text>L-seryl-[protein] + GDP-beta-L-fucose = 3-O-(alpha-L-fucosyl)-L-seryl-[protein] + GDP + H(+)</text>
        <dbReference type="Rhea" id="RHEA:63644"/>
        <dbReference type="Rhea" id="RHEA-COMP:9863"/>
        <dbReference type="Rhea" id="RHEA-COMP:17914"/>
        <dbReference type="ChEBI" id="CHEBI:15378"/>
        <dbReference type="ChEBI" id="CHEBI:29999"/>
        <dbReference type="ChEBI" id="CHEBI:57273"/>
        <dbReference type="ChEBI" id="CHEBI:58189"/>
        <dbReference type="ChEBI" id="CHEBI:189632"/>
        <dbReference type="EC" id="2.4.1.221"/>
    </reaction>
    <physiologicalReaction direction="left-to-right" evidence="18">
        <dbReference type="Rhea" id="RHEA:63645"/>
    </physiologicalReaction>
</comment>
<dbReference type="Proteomes" id="UP000826195">
    <property type="component" value="Unassembled WGS sequence"/>
</dbReference>
<dbReference type="AlphaFoldDB" id="A0AAV7IBK9"/>
<dbReference type="InterPro" id="IPR045130">
    <property type="entry name" value="OFUT2-like"/>
</dbReference>
<dbReference type="GO" id="GO:0046922">
    <property type="term" value="F:peptide-O-fucosyltransferase activity"/>
    <property type="evidence" value="ECO:0007669"/>
    <property type="project" value="UniProtKB-EC"/>
</dbReference>
<dbReference type="GO" id="GO:0005783">
    <property type="term" value="C:endoplasmic reticulum"/>
    <property type="evidence" value="ECO:0007669"/>
    <property type="project" value="UniProtKB-SubCell"/>
</dbReference>
<dbReference type="Gene3D" id="3.40.50.11340">
    <property type="match status" value="1"/>
</dbReference>
<name>A0AAV7IBK9_COTGL</name>
<evidence type="ECO:0000256" key="13">
    <source>
        <dbReference type="ARBA" id="ARBA00023277"/>
    </source>
</evidence>
<sequence length="411" mass="48481">MLRKLDASALTQVEFCSKDIESCGNKYINNKRYILYDVNQPEGFNLRRDVYIRIAVFIKSLINHDHKYQWHLVLPPWSNLYHWKSNTIKQKQLPWSLFFDIESLNKYVKVIELYEFIEEYNGSTVDKVFVLQNDPKMFETGDFKDKNKIVECNKVRLNRELFWGYNNITANEIICIEFHGTASQLVVNLNPSVDKSFMFDHMEIPLHDYYGSVDFWLARRSMRYNKELYEIANEFRKKYLNSTDKNDKTIRPPDWKDEKSKRNAVGGPYLAIHLRRGDFLIGRSDTVPTIKNAANQVIKKLKKLELKTVFVATDAENSEYIELTKHLTGYNVYKYLPTEYHKNKFKDGGIAIIDQIISSHAKYFIGTYESTFTFRIQEDREILGLPIKSTFNTFCGKKKCPKSSQWTIIYE</sequence>
<dbReference type="EC" id="2.4.1.221" evidence="4"/>
<evidence type="ECO:0000256" key="10">
    <source>
        <dbReference type="ARBA" id="ARBA00023157"/>
    </source>
</evidence>
<keyword evidence="10" id="KW-1015">Disulfide bond</keyword>
<evidence type="ECO:0000256" key="14">
    <source>
        <dbReference type="ARBA" id="ARBA00025803"/>
    </source>
</evidence>
<evidence type="ECO:0000313" key="19">
    <source>
        <dbReference type="EMBL" id="KAH0547491.1"/>
    </source>
</evidence>
<evidence type="ECO:0000256" key="2">
    <source>
        <dbReference type="ARBA" id="ARBA00004555"/>
    </source>
</evidence>
<evidence type="ECO:0000256" key="12">
    <source>
        <dbReference type="ARBA" id="ARBA00023253"/>
    </source>
</evidence>
<keyword evidence="11" id="KW-0325">Glycoprotein</keyword>
<keyword evidence="12" id="KW-0294">Fucose metabolism</keyword>
<evidence type="ECO:0000256" key="9">
    <source>
        <dbReference type="ARBA" id="ARBA00023034"/>
    </source>
</evidence>
<keyword evidence="9" id="KW-0333">Golgi apparatus</keyword>
<evidence type="ECO:0000256" key="7">
    <source>
        <dbReference type="ARBA" id="ARBA00022729"/>
    </source>
</evidence>
<reference evidence="19 20" key="1">
    <citation type="journal article" date="2021" name="J. Hered.">
        <title>A chromosome-level genome assembly of the parasitoid wasp, Cotesia glomerata (Hymenoptera: Braconidae).</title>
        <authorList>
            <person name="Pinto B.J."/>
            <person name="Weis J.J."/>
            <person name="Gamble T."/>
            <person name="Ode P.J."/>
            <person name="Paul R."/>
            <person name="Zaspel J.M."/>
        </authorList>
    </citation>
    <scope>NUCLEOTIDE SEQUENCE [LARGE SCALE GENOMIC DNA]</scope>
    <source>
        <strain evidence="19">CgM1</strain>
    </source>
</reference>
<evidence type="ECO:0000256" key="1">
    <source>
        <dbReference type="ARBA" id="ARBA00004240"/>
    </source>
</evidence>
<evidence type="ECO:0000256" key="17">
    <source>
        <dbReference type="ARBA" id="ARBA00047273"/>
    </source>
</evidence>
<evidence type="ECO:0000256" key="3">
    <source>
        <dbReference type="ARBA" id="ARBA00004922"/>
    </source>
</evidence>
<dbReference type="GO" id="GO:0005794">
    <property type="term" value="C:Golgi apparatus"/>
    <property type="evidence" value="ECO:0007669"/>
    <property type="project" value="UniProtKB-SubCell"/>
</dbReference>
<gene>
    <name evidence="19" type="ORF">KQX54_019576</name>
</gene>